<evidence type="ECO:0000313" key="3">
    <source>
        <dbReference type="Proteomes" id="UP001629156"/>
    </source>
</evidence>
<protein>
    <recommendedName>
        <fullName evidence="4">Immunodominant membrane protein</fullName>
    </recommendedName>
</protein>
<accession>A0ABW8YTF1</accession>
<reference evidence="2 3" key="1">
    <citation type="submission" date="2024-06" db="EMBL/GenBank/DDBJ databases">
        <authorList>
            <person name="Kaempfer P."/>
            <person name="Viver T."/>
        </authorList>
    </citation>
    <scope>NUCLEOTIDE SEQUENCE [LARGE SCALE GENOMIC DNA]</scope>
    <source>
        <strain evidence="2 3">ST-119</strain>
    </source>
</reference>
<evidence type="ECO:0000256" key="1">
    <source>
        <dbReference type="SAM" id="Phobius"/>
    </source>
</evidence>
<dbReference type="RefSeq" id="WP_408083596.1">
    <property type="nucleotide sequence ID" value="NZ_JBELPZ010000002.1"/>
</dbReference>
<gene>
    <name evidence="2" type="ORF">ABS766_02845</name>
</gene>
<keyword evidence="1" id="KW-0472">Membrane</keyword>
<keyword evidence="1" id="KW-1133">Transmembrane helix</keyword>
<evidence type="ECO:0008006" key="4">
    <source>
        <dbReference type="Google" id="ProtNLM"/>
    </source>
</evidence>
<keyword evidence="3" id="KW-1185">Reference proteome</keyword>
<evidence type="ECO:0000313" key="2">
    <source>
        <dbReference type="EMBL" id="MFL9843349.1"/>
    </source>
</evidence>
<dbReference type="EMBL" id="JBELPZ010000002">
    <property type="protein sequence ID" value="MFL9843349.1"/>
    <property type="molecule type" value="Genomic_DNA"/>
</dbReference>
<dbReference type="Proteomes" id="UP001629156">
    <property type="component" value="Unassembled WGS sequence"/>
</dbReference>
<organism evidence="2 3">
    <name type="scientific">Flavobacterium rhizosphaerae</name>
    <dbReference type="NCBI Taxonomy" id="3163298"/>
    <lineage>
        <taxon>Bacteria</taxon>
        <taxon>Pseudomonadati</taxon>
        <taxon>Bacteroidota</taxon>
        <taxon>Flavobacteriia</taxon>
        <taxon>Flavobacteriales</taxon>
        <taxon>Flavobacteriaceae</taxon>
        <taxon>Flavobacterium</taxon>
    </lineage>
</organism>
<feature type="transmembrane region" description="Helical" evidence="1">
    <location>
        <begin position="12"/>
        <end position="31"/>
    </location>
</feature>
<name>A0ABW8YTF1_9FLAO</name>
<proteinExistence type="predicted"/>
<keyword evidence="1" id="KW-0812">Transmembrane</keyword>
<sequence length="200" mass="22558">MAEIKIEKKKPVWPWILLVLVIAAIVYFIFFRDDKNNDQEVQQTTVVSDNDYTNDADNISNNIEIATYVNFISENRNEMGLDHEFTNEAFMKLIAATQSAADAIDYDITNDMGQVKQYAEKITNDPYETSHADNIKKAAETLSVTLKNIQEKANSEFDSEGTAVKDAAASIDSQKLTLDQKSEVKSFFDKAADLLEKINQ</sequence>
<comment type="caution">
    <text evidence="2">The sequence shown here is derived from an EMBL/GenBank/DDBJ whole genome shotgun (WGS) entry which is preliminary data.</text>
</comment>